<feature type="chain" id="PRO_5043755246" evidence="1">
    <location>
        <begin position="25"/>
        <end position="151"/>
    </location>
</feature>
<dbReference type="Proteomes" id="UP001430953">
    <property type="component" value="Unassembled WGS sequence"/>
</dbReference>
<evidence type="ECO:0000313" key="3">
    <source>
        <dbReference type="Proteomes" id="UP001430953"/>
    </source>
</evidence>
<comment type="caution">
    <text evidence="2">The sequence shown here is derived from an EMBL/GenBank/DDBJ whole genome shotgun (WGS) entry which is preliminary data.</text>
</comment>
<organism evidence="2 3">
    <name type="scientific">Cardiocondyla obscurior</name>
    <dbReference type="NCBI Taxonomy" id="286306"/>
    <lineage>
        <taxon>Eukaryota</taxon>
        <taxon>Metazoa</taxon>
        <taxon>Ecdysozoa</taxon>
        <taxon>Arthropoda</taxon>
        <taxon>Hexapoda</taxon>
        <taxon>Insecta</taxon>
        <taxon>Pterygota</taxon>
        <taxon>Neoptera</taxon>
        <taxon>Endopterygota</taxon>
        <taxon>Hymenoptera</taxon>
        <taxon>Apocrita</taxon>
        <taxon>Aculeata</taxon>
        <taxon>Formicoidea</taxon>
        <taxon>Formicidae</taxon>
        <taxon>Myrmicinae</taxon>
        <taxon>Cardiocondyla</taxon>
    </lineage>
</organism>
<accession>A0AAW2G672</accession>
<evidence type="ECO:0000313" key="2">
    <source>
        <dbReference type="EMBL" id="KAL0122032.1"/>
    </source>
</evidence>
<gene>
    <name evidence="2" type="ORF">PUN28_007078</name>
</gene>
<sequence>MKRHYLMATCVLVAALLLPALVHGRPATQDNKSMLNTLESHVSQHENLSRAKVISPPVVPEYLLIPTKTRQRRYSDQRRAELEALVTLSKINGKRSLTTRGSRQLDPEKIGRRRRFAVDRAFIGSTFTKAKRIGDATYPLIRWVSSAAIYY</sequence>
<reference evidence="2 3" key="1">
    <citation type="submission" date="2023-03" db="EMBL/GenBank/DDBJ databases">
        <title>High recombination rates correlate with genetic variation in Cardiocondyla obscurior ants.</title>
        <authorList>
            <person name="Errbii M."/>
        </authorList>
    </citation>
    <scope>NUCLEOTIDE SEQUENCE [LARGE SCALE GENOMIC DNA]</scope>
    <source>
        <strain evidence="2">Alpha-2009</strain>
        <tissue evidence="2">Whole body</tissue>
    </source>
</reference>
<protein>
    <submittedName>
        <fullName evidence="2">Uncharacterized protein</fullName>
    </submittedName>
</protein>
<name>A0AAW2G672_9HYME</name>
<keyword evidence="3" id="KW-1185">Reference proteome</keyword>
<proteinExistence type="predicted"/>
<keyword evidence="1" id="KW-0732">Signal</keyword>
<dbReference type="AlphaFoldDB" id="A0AAW2G672"/>
<dbReference type="EMBL" id="JADYXP020000006">
    <property type="protein sequence ID" value="KAL0122032.1"/>
    <property type="molecule type" value="Genomic_DNA"/>
</dbReference>
<feature type="signal peptide" evidence="1">
    <location>
        <begin position="1"/>
        <end position="24"/>
    </location>
</feature>
<evidence type="ECO:0000256" key="1">
    <source>
        <dbReference type="SAM" id="SignalP"/>
    </source>
</evidence>